<evidence type="ECO:0000256" key="1">
    <source>
        <dbReference type="SAM" id="MobiDB-lite"/>
    </source>
</evidence>
<sequence length="381" mass="42408">MGASESVASKLNQQPPIDQITTVSERIENADPMLERIQALKIATPLLRSQTPSEGSLTDILIRKPSSSSNSNIPGEIGRWWSKDHNSAIAVKGPYSSNRGRMTIIKRRCLVDHSKATWSVSSGVRVVAFGGLAEAVGRWFDGEDQNVAQWDPSFPSSIFIFLKCSTLIRECRLNLAYTLVILQLSFGLYHMTVKGQAYFKSAGLEHSFNAFIGRAYWSRLIISTHCSHYLMKVGGETNYPKSKSCNVSQKDKASSLNPNVLLELFSTYREWQVEKAKKISQRQEEIENKIETADALAGKLLQRFNYSASSMRTTAHSLTEVHQLQIEVGELKGRLTEVISNCDALCKRIAAEGPESLRRSAEPFSARGISSTNHFSSRNKS</sequence>
<evidence type="ECO:0000313" key="3">
    <source>
        <dbReference type="Proteomes" id="UP000775213"/>
    </source>
</evidence>
<protein>
    <submittedName>
        <fullName evidence="2">Uncharacterized protein</fullName>
    </submittedName>
</protein>
<dbReference type="Proteomes" id="UP000775213">
    <property type="component" value="Unassembled WGS sequence"/>
</dbReference>
<reference evidence="2 3" key="1">
    <citation type="journal article" date="2021" name="Hortic Res">
        <title>Chromosome-scale assembly of the Dendrobium chrysotoxum genome enhances the understanding of orchid evolution.</title>
        <authorList>
            <person name="Zhang Y."/>
            <person name="Zhang G.Q."/>
            <person name="Zhang D."/>
            <person name="Liu X.D."/>
            <person name="Xu X.Y."/>
            <person name="Sun W.H."/>
            <person name="Yu X."/>
            <person name="Zhu X."/>
            <person name="Wang Z.W."/>
            <person name="Zhao X."/>
            <person name="Zhong W.Y."/>
            <person name="Chen H."/>
            <person name="Yin W.L."/>
            <person name="Huang T."/>
            <person name="Niu S.C."/>
            <person name="Liu Z.J."/>
        </authorList>
    </citation>
    <scope>NUCLEOTIDE SEQUENCE [LARGE SCALE GENOMIC DNA]</scope>
    <source>
        <strain evidence="2">Lindl</strain>
    </source>
</reference>
<dbReference type="EMBL" id="JAGFBR010000013">
    <property type="protein sequence ID" value="KAH0456075.1"/>
    <property type="molecule type" value="Genomic_DNA"/>
</dbReference>
<gene>
    <name evidence="2" type="ORF">IEQ34_013982</name>
</gene>
<comment type="caution">
    <text evidence="2">The sequence shown here is derived from an EMBL/GenBank/DDBJ whole genome shotgun (WGS) entry which is preliminary data.</text>
</comment>
<feature type="region of interest" description="Disordered" evidence="1">
    <location>
        <begin position="357"/>
        <end position="381"/>
    </location>
</feature>
<keyword evidence="3" id="KW-1185">Reference proteome</keyword>
<feature type="compositionally biased region" description="Polar residues" evidence="1">
    <location>
        <begin position="368"/>
        <end position="381"/>
    </location>
</feature>
<proteinExistence type="predicted"/>
<accession>A0AAV7G1U5</accession>
<name>A0AAV7G1U5_DENCH</name>
<organism evidence="2 3">
    <name type="scientific">Dendrobium chrysotoxum</name>
    <name type="common">Orchid</name>
    <dbReference type="NCBI Taxonomy" id="161865"/>
    <lineage>
        <taxon>Eukaryota</taxon>
        <taxon>Viridiplantae</taxon>
        <taxon>Streptophyta</taxon>
        <taxon>Embryophyta</taxon>
        <taxon>Tracheophyta</taxon>
        <taxon>Spermatophyta</taxon>
        <taxon>Magnoliopsida</taxon>
        <taxon>Liliopsida</taxon>
        <taxon>Asparagales</taxon>
        <taxon>Orchidaceae</taxon>
        <taxon>Epidendroideae</taxon>
        <taxon>Malaxideae</taxon>
        <taxon>Dendrobiinae</taxon>
        <taxon>Dendrobium</taxon>
    </lineage>
</organism>
<dbReference type="AlphaFoldDB" id="A0AAV7G1U5"/>
<dbReference type="PANTHER" id="PTHR36409:SF1">
    <property type="entry name" value="BLOC-1-RELATED COMPLEX SUBUNIT 5"/>
    <property type="match status" value="1"/>
</dbReference>
<evidence type="ECO:0000313" key="2">
    <source>
        <dbReference type="EMBL" id="KAH0456075.1"/>
    </source>
</evidence>
<dbReference type="PANTHER" id="PTHR36409">
    <property type="entry name" value="EXPRESSED PROTEIN"/>
    <property type="match status" value="1"/>
</dbReference>